<feature type="compositionally biased region" description="Polar residues" evidence="1">
    <location>
        <begin position="44"/>
        <end position="53"/>
    </location>
</feature>
<dbReference type="EMBL" id="JASSZA010000007">
    <property type="protein sequence ID" value="KAK2105757.1"/>
    <property type="molecule type" value="Genomic_DNA"/>
</dbReference>
<evidence type="ECO:0008006" key="4">
    <source>
        <dbReference type="Google" id="ProtNLM"/>
    </source>
</evidence>
<comment type="caution">
    <text evidence="2">The sequence shown here is derived from an EMBL/GenBank/DDBJ whole genome shotgun (WGS) entry which is preliminary data.</text>
</comment>
<feature type="non-terminal residue" evidence="2">
    <location>
        <position position="1"/>
    </location>
</feature>
<feature type="non-terminal residue" evidence="2">
    <location>
        <position position="71"/>
    </location>
</feature>
<reference evidence="2 3" key="1">
    <citation type="submission" date="2023-05" db="EMBL/GenBank/DDBJ databases">
        <title>B98-5 Cell Line De Novo Hybrid Assembly: An Optical Mapping Approach.</title>
        <authorList>
            <person name="Kananen K."/>
            <person name="Auerbach J.A."/>
            <person name="Kautto E."/>
            <person name="Blachly J.S."/>
        </authorList>
    </citation>
    <scope>NUCLEOTIDE SEQUENCE [LARGE SCALE GENOMIC DNA]</scope>
    <source>
        <strain evidence="2">B95-8</strain>
        <tissue evidence="2">Cell line</tissue>
    </source>
</reference>
<accession>A0ABQ9VBK0</accession>
<feature type="region of interest" description="Disordered" evidence="1">
    <location>
        <begin position="31"/>
        <end position="71"/>
    </location>
</feature>
<evidence type="ECO:0000256" key="1">
    <source>
        <dbReference type="SAM" id="MobiDB-lite"/>
    </source>
</evidence>
<sequence>WKPGCDSESPISFLDEEGDARPLQLRAWNQAGGKPFPHPDCRESPQQSQQGYAMQSALDNPAALLHRHRAL</sequence>
<name>A0ABQ9VBK0_SAGOE</name>
<proteinExistence type="predicted"/>
<evidence type="ECO:0000313" key="3">
    <source>
        <dbReference type="Proteomes" id="UP001266305"/>
    </source>
</evidence>
<protein>
    <recommendedName>
        <fullName evidence="4">MHC class I antigen</fullName>
    </recommendedName>
</protein>
<gene>
    <name evidence="2" type="ORF">P7K49_015271</name>
</gene>
<dbReference type="Proteomes" id="UP001266305">
    <property type="component" value="Unassembled WGS sequence"/>
</dbReference>
<organism evidence="2 3">
    <name type="scientific">Saguinus oedipus</name>
    <name type="common">Cotton-top tamarin</name>
    <name type="synonym">Oedipomidas oedipus</name>
    <dbReference type="NCBI Taxonomy" id="9490"/>
    <lineage>
        <taxon>Eukaryota</taxon>
        <taxon>Metazoa</taxon>
        <taxon>Chordata</taxon>
        <taxon>Craniata</taxon>
        <taxon>Vertebrata</taxon>
        <taxon>Euteleostomi</taxon>
        <taxon>Mammalia</taxon>
        <taxon>Eutheria</taxon>
        <taxon>Euarchontoglires</taxon>
        <taxon>Primates</taxon>
        <taxon>Haplorrhini</taxon>
        <taxon>Platyrrhini</taxon>
        <taxon>Cebidae</taxon>
        <taxon>Callitrichinae</taxon>
        <taxon>Saguinus</taxon>
    </lineage>
</organism>
<evidence type="ECO:0000313" key="2">
    <source>
        <dbReference type="EMBL" id="KAK2105757.1"/>
    </source>
</evidence>
<keyword evidence="3" id="KW-1185">Reference proteome</keyword>